<organism evidence="1 2">
    <name type="scientific">Chlamydia pecorum (strain ATCC VR-628 / DSM 29919 / E58)</name>
    <name type="common">Chlamydophila pecorum</name>
    <dbReference type="NCBI Taxonomy" id="331635"/>
    <lineage>
        <taxon>Bacteria</taxon>
        <taxon>Pseudomonadati</taxon>
        <taxon>Chlamydiota</taxon>
        <taxon>Chlamydiia</taxon>
        <taxon>Chlamydiales</taxon>
        <taxon>Chlamydiaceae</taxon>
        <taxon>Chlamydia/Chlamydophila group</taxon>
        <taxon>Chlamydia</taxon>
    </lineage>
</organism>
<evidence type="ECO:0000313" key="2">
    <source>
        <dbReference type="Proteomes" id="UP000008305"/>
    </source>
</evidence>
<keyword evidence="2" id="KW-1185">Reference proteome</keyword>
<name>A0AA34RCE1_CHLPE</name>
<dbReference type="AlphaFoldDB" id="A0AA34RCE1"/>
<dbReference type="KEGG" id="cpm:G5S_0106"/>
<dbReference type="GeneID" id="99718168"/>
<reference evidence="1 2" key="1">
    <citation type="journal article" date="2011" name="J. Bacteriol.">
        <title>Genome sequence of the obligate intracellular animal pathogen Chlamydia pecorum E58.</title>
        <authorList>
            <person name="Mojica S."/>
            <person name="Huot Creasy H."/>
            <person name="Daugherty S."/>
            <person name="Read T.D."/>
            <person name="Kim T."/>
            <person name="Kaltenboeck B."/>
            <person name="Bavoil P."/>
            <person name="Myers G.S."/>
        </authorList>
    </citation>
    <scope>NUCLEOTIDE SEQUENCE [LARGE SCALE GENOMIC DNA]</scope>
    <source>
        <strain evidence="1 2">E58</strain>
    </source>
</reference>
<gene>
    <name evidence="1" type="ordered locus">G5S_0106</name>
</gene>
<sequence>MSFSSSFLLKLSHILDRYFECPHPKLADYLSLHLVPTKPQSLKKSLAAKKTLPEAPKALPAPVALQIPSPKKLRSVSWECVPLHPDLSREDILKEHYPSLKNNQLVQPQHPPCAIFVDEEQDEEVLFFNRLAKILTQQLFPTRLSLLTSQTNIFSNSKSLVLGLAPLNVIRYKIPCAQYHKSFTQNGCTFIPLYSCLQYEKDTQLKRDLWAILNQQPFAYTQKSL</sequence>
<protein>
    <submittedName>
        <fullName evidence="1">Uncharacterized protein</fullName>
    </submittedName>
</protein>
<dbReference type="Proteomes" id="UP000008305">
    <property type="component" value="Chromosome"/>
</dbReference>
<evidence type="ECO:0000313" key="1">
    <source>
        <dbReference type="EMBL" id="AEB41134.1"/>
    </source>
</evidence>
<proteinExistence type="predicted"/>
<accession>A0AA34RCE1</accession>
<dbReference type="RefSeq" id="WP_013712212.1">
    <property type="nucleotide sequence ID" value="NC_015408.1"/>
</dbReference>
<dbReference type="EMBL" id="CP002608">
    <property type="protein sequence ID" value="AEB41134.1"/>
    <property type="molecule type" value="Genomic_DNA"/>
</dbReference>